<reference evidence="8" key="1">
    <citation type="journal article" date="2023" name="Science">
        <title>Genome structures resolve the early diversification of teleost fishes.</title>
        <authorList>
            <person name="Parey E."/>
            <person name="Louis A."/>
            <person name="Montfort J."/>
            <person name="Bouchez O."/>
            <person name="Roques C."/>
            <person name="Iampietro C."/>
            <person name="Lluch J."/>
            <person name="Castinel A."/>
            <person name="Donnadieu C."/>
            <person name="Desvignes T."/>
            <person name="Floi Bucao C."/>
            <person name="Jouanno E."/>
            <person name="Wen M."/>
            <person name="Mejri S."/>
            <person name="Dirks R."/>
            <person name="Jansen H."/>
            <person name="Henkel C."/>
            <person name="Chen W.J."/>
            <person name="Zahm M."/>
            <person name="Cabau C."/>
            <person name="Klopp C."/>
            <person name="Thompson A.W."/>
            <person name="Robinson-Rechavi M."/>
            <person name="Braasch I."/>
            <person name="Lecointre G."/>
            <person name="Bobe J."/>
            <person name="Postlethwait J.H."/>
            <person name="Berthelot C."/>
            <person name="Roest Crollius H."/>
            <person name="Guiguen Y."/>
        </authorList>
    </citation>
    <scope>NUCLEOTIDE SEQUENCE</scope>
    <source>
        <strain evidence="8">Concon-B</strain>
    </source>
</reference>
<evidence type="ECO:0000313" key="9">
    <source>
        <dbReference type="Proteomes" id="UP001152803"/>
    </source>
</evidence>
<dbReference type="OrthoDB" id="9538060at2759"/>
<evidence type="ECO:0000256" key="7">
    <source>
        <dbReference type="SAM" id="SignalP"/>
    </source>
</evidence>
<comment type="subcellular location">
    <subcellularLocation>
        <location evidence="1">Secreted</location>
    </subcellularLocation>
</comment>
<keyword evidence="5 7" id="KW-0732">Signal</keyword>
<dbReference type="InterPro" id="IPR013055">
    <property type="entry name" value="Tachy_Neuro_lke_CS"/>
</dbReference>
<evidence type="ECO:0000256" key="5">
    <source>
        <dbReference type="ARBA" id="ARBA00022729"/>
    </source>
</evidence>
<sequence length="115" mass="13191">MEIKVLVLMVTFFAQVYCVLGSSTSDDREYWPSENWQLLFQDEPPETSLAARVADLMKRNSKSQQFHALMGRRSGVPQPVRLGRKRNKGEMFVGLMGRRSSSGEVQEEVENAQFY</sequence>
<dbReference type="PROSITE" id="PS00267">
    <property type="entry name" value="TACHYKININ"/>
    <property type="match status" value="1"/>
</dbReference>
<dbReference type="AlphaFoldDB" id="A0A9Q1D188"/>
<evidence type="ECO:0000256" key="6">
    <source>
        <dbReference type="ARBA" id="ARBA00022815"/>
    </source>
</evidence>
<evidence type="ECO:0000256" key="2">
    <source>
        <dbReference type="ARBA" id="ARBA00007518"/>
    </source>
</evidence>
<accession>A0A9Q1D188</accession>
<evidence type="ECO:0000256" key="3">
    <source>
        <dbReference type="ARBA" id="ARBA00022525"/>
    </source>
</evidence>
<dbReference type="EMBL" id="JAFJMO010000016">
    <property type="protein sequence ID" value="KAJ8254568.1"/>
    <property type="molecule type" value="Genomic_DNA"/>
</dbReference>
<name>A0A9Q1D188_CONCO</name>
<organism evidence="8 9">
    <name type="scientific">Conger conger</name>
    <name type="common">Conger eel</name>
    <name type="synonym">Muraena conger</name>
    <dbReference type="NCBI Taxonomy" id="82655"/>
    <lineage>
        <taxon>Eukaryota</taxon>
        <taxon>Metazoa</taxon>
        <taxon>Chordata</taxon>
        <taxon>Craniata</taxon>
        <taxon>Vertebrata</taxon>
        <taxon>Euteleostomi</taxon>
        <taxon>Actinopterygii</taxon>
        <taxon>Neopterygii</taxon>
        <taxon>Teleostei</taxon>
        <taxon>Anguilliformes</taxon>
        <taxon>Congridae</taxon>
        <taxon>Conger</taxon>
    </lineage>
</organism>
<protein>
    <submittedName>
        <fullName evidence="8">Uncharacterized protein</fullName>
    </submittedName>
</protein>
<dbReference type="PANTHER" id="PTHR11250:SF5">
    <property type="entry name" value="PROTACHYKININ-1-LIKE ISOFORM X1-RELATED"/>
    <property type="match status" value="1"/>
</dbReference>
<feature type="chain" id="PRO_5040395658" evidence="7">
    <location>
        <begin position="22"/>
        <end position="115"/>
    </location>
</feature>
<dbReference type="Proteomes" id="UP001152803">
    <property type="component" value="Unassembled WGS sequence"/>
</dbReference>
<proteinExistence type="inferred from homology"/>
<dbReference type="GO" id="GO:0005576">
    <property type="term" value="C:extracellular region"/>
    <property type="evidence" value="ECO:0007669"/>
    <property type="project" value="UniProtKB-SubCell"/>
</dbReference>
<evidence type="ECO:0000256" key="4">
    <source>
        <dbReference type="ARBA" id="ARBA00022685"/>
    </source>
</evidence>
<gene>
    <name evidence="8" type="ORF">COCON_G00211800</name>
</gene>
<dbReference type="PANTHER" id="PTHR11250">
    <property type="entry name" value="TACHYKININ"/>
    <property type="match status" value="1"/>
</dbReference>
<evidence type="ECO:0000256" key="1">
    <source>
        <dbReference type="ARBA" id="ARBA00004613"/>
    </source>
</evidence>
<evidence type="ECO:0000313" key="8">
    <source>
        <dbReference type="EMBL" id="KAJ8254568.1"/>
    </source>
</evidence>
<feature type="signal peptide" evidence="7">
    <location>
        <begin position="1"/>
        <end position="21"/>
    </location>
</feature>
<keyword evidence="9" id="KW-1185">Reference proteome</keyword>
<keyword evidence="3" id="KW-0964">Secreted</keyword>
<comment type="similarity">
    <text evidence="2">Belongs to the tachykinin family.</text>
</comment>
<comment type="caution">
    <text evidence="8">The sequence shown here is derived from an EMBL/GenBank/DDBJ whole genome shotgun (WGS) entry which is preliminary data.</text>
</comment>
<keyword evidence="4" id="KW-0165">Cleavage on pair of basic residues</keyword>
<keyword evidence="6" id="KW-0027">Amidation</keyword>